<dbReference type="GO" id="GO:0005886">
    <property type="term" value="C:plasma membrane"/>
    <property type="evidence" value="ECO:0007669"/>
    <property type="project" value="UniProtKB-SubCell"/>
</dbReference>
<dbReference type="Proteomes" id="UP000266389">
    <property type="component" value="Unassembled WGS sequence"/>
</dbReference>
<evidence type="ECO:0000256" key="1">
    <source>
        <dbReference type="ARBA" id="ARBA00004651"/>
    </source>
</evidence>
<evidence type="ECO:0000256" key="6">
    <source>
        <dbReference type="SAM" id="Phobius"/>
    </source>
</evidence>
<comment type="subcellular location">
    <subcellularLocation>
        <location evidence="1">Cell membrane</location>
        <topology evidence="1">Multi-pass membrane protein</topology>
    </subcellularLocation>
</comment>
<evidence type="ECO:0000256" key="4">
    <source>
        <dbReference type="ARBA" id="ARBA00022989"/>
    </source>
</evidence>
<evidence type="ECO:0000256" key="3">
    <source>
        <dbReference type="ARBA" id="ARBA00022692"/>
    </source>
</evidence>
<evidence type="ECO:0000259" key="7">
    <source>
        <dbReference type="Pfam" id="PF00892"/>
    </source>
</evidence>
<dbReference type="PANTHER" id="PTHR32322">
    <property type="entry name" value="INNER MEMBRANE TRANSPORTER"/>
    <property type="match status" value="1"/>
</dbReference>
<comment type="caution">
    <text evidence="8">The sequence shown here is derived from an EMBL/GenBank/DDBJ whole genome shotgun (WGS) entry which is preliminary data.</text>
</comment>
<feature type="transmembrane region" description="Helical" evidence="6">
    <location>
        <begin position="169"/>
        <end position="189"/>
    </location>
</feature>
<dbReference type="InterPro" id="IPR050638">
    <property type="entry name" value="AA-Vitamin_Transporters"/>
</dbReference>
<organism evidence="8 9">
    <name type="scientific">Candidatus Thermochlorobacter aerophilus</name>
    <dbReference type="NCBI Taxonomy" id="1868324"/>
    <lineage>
        <taxon>Bacteria</taxon>
        <taxon>Pseudomonadati</taxon>
        <taxon>Chlorobiota</taxon>
        <taxon>Chlorobiia</taxon>
        <taxon>Chlorobiales</taxon>
        <taxon>Candidatus Thermochlorobacteriaceae</taxon>
        <taxon>Candidatus Thermochlorobacter</taxon>
    </lineage>
</organism>
<feature type="transmembrane region" description="Helical" evidence="6">
    <location>
        <begin position="234"/>
        <end position="257"/>
    </location>
</feature>
<gene>
    <name evidence="8" type="ORF">D0433_04260</name>
</gene>
<name>A0A395M1X7_9BACT</name>
<feature type="transmembrane region" description="Helical" evidence="6">
    <location>
        <begin position="117"/>
        <end position="134"/>
    </location>
</feature>
<dbReference type="AlphaFoldDB" id="A0A395M1X7"/>
<feature type="transmembrane region" description="Helical" evidence="6">
    <location>
        <begin position="201"/>
        <end position="222"/>
    </location>
</feature>
<keyword evidence="5 6" id="KW-0472">Membrane</keyword>
<sequence length="313" mass="34271">MSTVTAETSLSHSAVRARNQRLGIIAMTFQTIIASLAYGFTRTAAAEFHPFVLPFLRMVGAGLIFVVLFFLRGGLQGRSHQLSDWLKFLLLGLLGISINQASYMIGLKYTTSANGAVIYAMTPLIVLLFSVWVVRTETFSFGKIIGIAIALIGVGLVLFARGISTDDQLMRGNLIMLCGAMSWSLYIALSKKWLYGYDSIQATALIMMLGTLIYSPVGLWYLGEFEPSKISLKAWIAFGYVTIFMSVVMYVLLNYALSKIESSLVSIFMNGQPVGAALFGVLFFNEPLTWNVAIGGLIAISGIYIMQQAQLGR</sequence>
<feature type="transmembrane region" description="Helical" evidence="6">
    <location>
        <begin position="290"/>
        <end position="306"/>
    </location>
</feature>
<keyword evidence="3 6" id="KW-0812">Transmembrane</keyword>
<dbReference type="PANTHER" id="PTHR32322:SF18">
    <property type="entry name" value="S-ADENOSYLMETHIONINE_S-ADENOSYLHOMOCYSTEINE TRANSPORTER"/>
    <property type="match status" value="1"/>
</dbReference>
<reference evidence="8 9" key="1">
    <citation type="journal article" date="2011" name="ISME J.">
        <title>Community ecology of hot spring cyanobacterial mats: predominant populations and their functional potential.</title>
        <authorList>
            <person name="Klatt C.G."/>
            <person name="Wood J.M."/>
            <person name="Rusch D.B."/>
            <person name="Bateson M.M."/>
            <person name="Hamamura N."/>
            <person name="Heidelberg J.F."/>
            <person name="Grossman A.R."/>
            <person name="Bhaya D."/>
            <person name="Cohan F.M."/>
            <person name="Kuhl M."/>
            <person name="Bryant D.A."/>
            <person name="Ward D.M."/>
        </authorList>
    </citation>
    <scope>NUCLEOTIDE SEQUENCE [LARGE SCALE GENOMIC DNA]</scope>
    <source>
        <strain evidence="8">OS</strain>
    </source>
</reference>
<feature type="transmembrane region" description="Helical" evidence="6">
    <location>
        <begin position="264"/>
        <end position="284"/>
    </location>
</feature>
<feature type="transmembrane region" description="Helical" evidence="6">
    <location>
        <begin position="52"/>
        <end position="73"/>
    </location>
</feature>
<dbReference type="InterPro" id="IPR000620">
    <property type="entry name" value="EamA_dom"/>
</dbReference>
<evidence type="ECO:0000313" key="9">
    <source>
        <dbReference type="Proteomes" id="UP000266389"/>
    </source>
</evidence>
<protein>
    <submittedName>
        <fullName evidence="8">DMT family transporter</fullName>
    </submittedName>
</protein>
<evidence type="ECO:0000256" key="5">
    <source>
        <dbReference type="ARBA" id="ARBA00023136"/>
    </source>
</evidence>
<feature type="transmembrane region" description="Helical" evidence="6">
    <location>
        <begin position="85"/>
        <end position="105"/>
    </location>
</feature>
<dbReference type="Gene3D" id="1.10.3730.20">
    <property type="match status" value="1"/>
</dbReference>
<evidence type="ECO:0000313" key="8">
    <source>
        <dbReference type="EMBL" id="RFM24712.1"/>
    </source>
</evidence>
<dbReference type="InterPro" id="IPR037185">
    <property type="entry name" value="EmrE-like"/>
</dbReference>
<feature type="domain" description="EamA" evidence="7">
    <location>
        <begin position="171"/>
        <end position="306"/>
    </location>
</feature>
<keyword evidence="2" id="KW-1003">Cell membrane</keyword>
<dbReference type="EMBL" id="PHFL01000028">
    <property type="protein sequence ID" value="RFM24712.1"/>
    <property type="molecule type" value="Genomic_DNA"/>
</dbReference>
<dbReference type="Pfam" id="PF00892">
    <property type="entry name" value="EamA"/>
    <property type="match status" value="2"/>
</dbReference>
<proteinExistence type="predicted"/>
<keyword evidence="4 6" id="KW-1133">Transmembrane helix</keyword>
<feature type="transmembrane region" description="Helical" evidence="6">
    <location>
        <begin position="21"/>
        <end position="40"/>
    </location>
</feature>
<feature type="domain" description="EamA" evidence="7">
    <location>
        <begin position="22"/>
        <end position="158"/>
    </location>
</feature>
<feature type="transmembrane region" description="Helical" evidence="6">
    <location>
        <begin position="141"/>
        <end position="163"/>
    </location>
</feature>
<accession>A0A395M1X7</accession>
<evidence type="ECO:0000256" key="2">
    <source>
        <dbReference type="ARBA" id="ARBA00022475"/>
    </source>
</evidence>
<dbReference type="SUPFAM" id="SSF103481">
    <property type="entry name" value="Multidrug resistance efflux transporter EmrE"/>
    <property type="match status" value="2"/>
</dbReference>